<proteinExistence type="predicted"/>
<feature type="non-terminal residue" evidence="1">
    <location>
        <position position="1"/>
    </location>
</feature>
<dbReference type="Proteomes" id="UP001529510">
    <property type="component" value="Unassembled WGS sequence"/>
</dbReference>
<comment type="caution">
    <text evidence="1">The sequence shown here is derived from an EMBL/GenBank/DDBJ whole genome shotgun (WGS) entry which is preliminary data.</text>
</comment>
<evidence type="ECO:0000313" key="1">
    <source>
        <dbReference type="EMBL" id="KAL0156432.1"/>
    </source>
</evidence>
<gene>
    <name evidence="1" type="ORF">M9458_047678</name>
</gene>
<name>A0ABD0N5H0_CIRMR</name>
<sequence>EEPPSPESRPIVISKHFDAQLIEIVQRYRQRTEQYKEKVIDPYASSPERSPPV</sequence>
<dbReference type="EMBL" id="JAMKFB020000024">
    <property type="protein sequence ID" value="KAL0156432.1"/>
    <property type="molecule type" value="Genomic_DNA"/>
</dbReference>
<organism evidence="1 2">
    <name type="scientific">Cirrhinus mrigala</name>
    <name type="common">Mrigala</name>
    <dbReference type="NCBI Taxonomy" id="683832"/>
    <lineage>
        <taxon>Eukaryota</taxon>
        <taxon>Metazoa</taxon>
        <taxon>Chordata</taxon>
        <taxon>Craniata</taxon>
        <taxon>Vertebrata</taxon>
        <taxon>Euteleostomi</taxon>
        <taxon>Actinopterygii</taxon>
        <taxon>Neopterygii</taxon>
        <taxon>Teleostei</taxon>
        <taxon>Ostariophysi</taxon>
        <taxon>Cypriniformes</taxon>
        <taxon>Cyprinidae</taxon>
        <taxon>Labeoninae</taxon>
        <taxon>Labeonini</taxon>
        <taxon>Cirrhinus</taxon>
    </lineage>
</organism>
<accession>A0ABD0N5H0</accession>
<feature type="non-terminal residue" evidence="1">
    <location>
        <position position="53"/>
    </location>
</feature>
<dbReference type="AlphaFoldDB" id="A0ABD0N5H0"/>
<evidence type="ECO:0000313" key="2">
    <source>
        <dbReference type="Proteomes" id="UP001529510"/>
    </source>
</evidence>
<protein>
    <submittedName>
        <fullName evidence="1">Uncharacterized protein</fullName>
    </submittedName>
</protein>
<reference evidence="1 2" key="1">
    <citation type="submission" date="2024-05" db="EMBL/GenBank/DDBJ databases">
        <title>Genome sequencing and assembly of Indian major carp, Cirrhinus mrigala (Hamilton, 1822).</title>
        <authorList>
            <person name="Mohindra V."/>
            <person name="Chowdhury L.M."/>
            <person name="Lal K."/>
            <person name="Jena J.K."/>
        </authorList>
    </citation>
    <scope>NUCLEOTIDE SEQUENCE [LARGE SCALE GENOMIC DNA]</scope>
    <source>
        <strain evidence="1">CM1030</strain>
        <tissue evidence="1">Blood</tissue>
    </source>
</reference>
<keyword evidence="2" id="KW-1185">Reference proteome</keyword>